<evidence type="ECO:0000313" key="21">
    <source>
        <dbReference type="EMBL" id="RDW93460.1"/>
    </source>
</evidence>
<evidence type="ECO:0000256" key="17">
    <source>
        <dbReference type="ARBA" id="ARBA00041601"/>
    </source>
</evidence>
<evidence type="ECO:0000256" key="11">
    <source>
        <dbReference type="ARBA" id="ARBA00023277"/>
    </source>
</evidence>
<evidence type="ECO:0000259" key="20">
    <source>
        <dbReference type="SMART" id="SM01217"/>
    </source>
</evidence>
<accession>A0A3D8T4J8</accession>
<dbReference type="PANTHER" id="PTHR42715:SF12">
    <property type="entry name" value="BETA-GLUCOSIDASE G-RELATED"/>
    <property type="match status" value="1"/>
</dbReference>
<dbReference type="PANTHER" id="PTHR42715">
    <property type="entry name" value="BETA-GLUCOSIDASE"/>
    <property type="match status" value="1"/>
</dbReference>
<comment type="function">
    <text evidence="14">Beta-glucosidases are one of a number of cellulolytic enzymes involved in the degradation of cellulosic biomass. Catalyzes the last step releasing glucose from the inhibitory cellobiose.</text>
</comment>
<evidence type="ECO:0000256" key="3">
    <source>
        <dbReference type="ARBA" id="ARBA00004987"/>
    </source>
</evidence>
<dbReference type="InterPro" id="IPR002772">
    <property type="entry name" value="Glyco_hydro_3_C"/>
</dbReference>
<proteinExistence type="inferred from homology"/>
<sequence>MLLAPNLLDQVNSEMVLSKPSALVALVSLSITNSLAWNHDDYLHSPTADEIPHPSADGRGWEEAFGLASDFVSELTLGEKVLMVSGVHGPCVGNIAPIPRLNFTGLCIQNGPLGLEQGSYSSVFPAGVSIAASWDKDVAYERGSQMAAEFKAKGAHVLLGPVAGPLGRSPLGGRNFEGFSPDPYLTGELFTQTIEGIQDGGVQACAKHFIGNEQETQRQPSENEDGTKIDSVSSNIDDRTMHELYLWPFQQAVRAGVGSVMCSYNRLNQTYGCQNSKALNGILKIDFGFQGYVMSDWGATHSGVTAVNSGEDMDMPGTPDYPLFFHQNLTNAVNNGSVSSDRLDDMLRRVMAPYFHLKQDQDFPPIDPSMKELNSVLFSTPDEYEGQFNYTFGAEPNIDVRGNHGASIRRSAAEATVLLKNKHGALPLKDPKRVAVFGNDAGDFTNGMSVWWFNGVGNYEYGVMATGGGSGSGLFSYAVSPLDAIKLRVGYTKDALVQYVLNNTAILEEDSPYLKALVPWSSDVCLVFLKSWATESEDRTTLASDWNGDEVVEKIASTCANTVVVLHSAGVNTMPWADHPNVTAILAAHLPGQEAGNSIVDVLWGDVNPSGRLPYTIAKNEWDYDFAPITNSTELLKTNDPTAWQSDFKEGALIDYRHFNHYNKSVQYEFGYGLSYTTFNMSRKLTITPLSTNGTISPFPPSAPIAPGGNPSLWDTLYEIQATVQNTGEVAGAAVPQLYLTLPPHENQGEYVEATNILRGFEKVRLDPGGSKTVTFALNRRDLSHWDVINQEWTIPQGEVKASVGFSSRDLRARGTFTVIP</sequence>
<dbReference type="FunFam" id="3.20.20.300:FF:000002">
    <property type="entry name" value="Probable beta-glucosidase"/>
    <property type="match status" value="1"/>
</dbReference>
<evidence type="ECO:0000313" key="22">
    <source>
        <dbReference type="Proteomes" id="UP000256690"/>
    </source>
</evidence>
<dbReference type="InterPro" id="IPR017853">
    <property type="entry name" value="GH"/>
</dbReference>
<evidence type="ECO:0000256" key="4">
    <source>
        <dbReference type="ARBA" id="ARBA00005336"/>
    </source>
</evidence>
<dbReference type="InterPro" id="IPR036962">
    <property type="entry name" value="Glyco_hydro_3_N_sf"/>
</dbReference>
<evidence type="ECO:0000256" key="9">
    <source>
        <dbReference type="ARBA" id="ARBA00023001"/>
    </source>
</evidence>
<dbReference type="InterPro" id="IPR013783">
    <property type="entry name" value="Ig-like_fold"/>
</dbReference>
<evidence type="ECO:0000256" key="8">
    <source>
        <dbReference type="ARBA" id="ARBA00022801"/>
    </source>
</evidence>
<dbReference type="Pfam" id="PF01915">
    <property type="entry name" value="Glyco_hydro_3_C"/>
    <property type="match status" value="1"/>
</dbReference>
<dbReference type="Gene3D" id="3.20.20.300">
    <property type="entry name" value="Glycoside hydrolase, family 3, N-terminal domain"/>
    <property type="match status" value="1"/>
</dbReference>
<evidence type="ECO:0000256" key="1">
    <source>
        <dbReference type="ARBA" id="ARBA00000448"/>
    </source>
</evidence>
<evidence type="ECO:0000256" key="16">
    <source>
        <dbReference type="ARBA" id="ARBA00041276"/>
    </source>
</evidence>
<feature type="domain" description="Fibronectin type III-like" evidence="20">
    <location>
        <begin position="734"/>
        <end position="808"/>
    </location>
</feature>
<dbReference type="SMART" id="SM01217">
    <property type="entry name" value="Fn3_like"/>
    <property type="match status" value="1"/>
</dbReference>
<dbReference type="GO" id="GO:0005576">
    <property type="term" value="C:extracellular region"/>
    <property type="evidence" value="ECO:0007669"/>
    <property type="project" value="UniProtKB-SubCell"/>
</dbReference>
<evidence type="ECO:0000256" key="15">
    <source>
        <dbReference type="ARBA" id="ARBA00039579"/>
    </source>
</evidence>
<dbReference type="InterPro" id="IPR050288">
    <property type="entry name" value="Cellulose_deg_GH3"/>
</dbReference>
<keyword evidence="13" id="KW-0624">Polysaccharide degradation</keyword>
<dbReference type="PRINTS" id="PR00133">
    <property type="entry name" value="GLHYDRLASE3"/>
</dbReference>
<evidence type="ECO:0000256" key="13">
    <source>
        <dbReference type="ARBA" id="ARBA00023326"/>
    </source>
</evidence>
<evidence type="ECO:0000256" key="10">
    <source>
        <dbReference type="ARBA" id="ARBA00023180"/>
    </source>
</evidence>
<feature type="region of interest" description="Disordered" evidence="19">
    <location>
        <begin position="212"/>
        <end position="233"/>
    </location>
</feature>
<comment type="pathway">
    <text evidence="3">Glycan metabolism; cellulose degradation.</text>
</comment>
<evidence type="ECO:0000256" key="5">
    <source>
        <dbReference type="ARBA" id="ARBA00012744"/>
    </source>
</evidence>
<dbReference type="EC" id="3.2.1.21" evidence="5"/>
<dbReference type="Gene3D" id="3.40.50.1700">
    <property type="entry name" value="Glycoside hydrolase family 3 C-terminal domain"/>
    <property type="match status" value="1"/>
</dbReference>
<keyword evidence="6" id="KW-0964">Secreted</keyword>
<dbReference type="EMBL" id="PVWQ01000001">
    <property type="protein sequence ID" value="RDW93460.1"/>
    <property type="molecule type" value="Genomic_DNA"/>
</dbReference>
<keyword evidence="12" id="KW-0326">Glycosidase</keyword>
<dbReference type="InterPro" id="IPR001764">
    <property type="entry name" value="Glyco_hydro_3_N"/>
</dbReference>
<protein>
    <recommendedName>
        <fullName evidence="15">Probable beta-glucosidase G</fullName>
        <ecNumber evidence="5">3.2.1.21</ecNumber>
    </recommendedName>
    <alternativeName>
        <fullName evidence="16">Beta-D-glucoside glucohydrolase G</fullName>
    </alternativeName>
    <alternativeName>
        <fullName evidence="17">Cellobiase G</fullName>
    </alternativeName>
    <alternativeName>
        <fullName evidence="18">Gentiobiase G</fullName>
    </alternativeName>
</protein>
<dbReference type="GO" id="GO:0008422">
    <property type="term" value="F:beta-glucosidase activity"/>
    <property type="evidence" value="ECO:0007669"/>
    <property type="project" value="UniProtKB-EC"/>
</dbReference>
<dbReference type="InterPro" id="IPR036881">
    <property type="entry name" value="Glyco_hydro_3_C_sf"/>
</dbReference>
<comment type="similarity">
    <text evidence="4">Belongs to the glycosyl hydrolase 3 family.</text>
</comment>
<keyword evidence="8" id="KW-0378">Hydrolase</keyword>
<comment type="subcellular location">
    <subcellularLocation>
        <location evidence="2">Secreted</location>
    </subcellularLocation>
</comment>
<dbReference type="Proteomes" id="UP000256690">
    <property type="component" value="Unassembled WGS sequence"/>
</dbReference>
<comment type="catalytic activity">
    <reaction evidence="1">
        <text>Hydrolysis of terminal, non-reducing beta-D-glucosyl residues with release of beta-D-glucose.</text>
        <dbReference type="EC" id="3.2.1.21"/>
    </reaction>
</comment>
<evidence type="ECO:0000256" key="12">
    <source>
        <dbReference type="ARBA" id="ARBA00023295"/>
    </source>
</evidence>
<keyword evidence="9" id="KW-0136">Cellulose degradation</keyword>
<dbReference type="GeneID" id="38111152"/>
<keyword evidence="11" id="KW-0119">Carbohydrate metabolism</keyword>
<evidence type="ECO:0000256" key="6">
    <source>
        <dbReference type="ARBA" id="ARBA00022525"/>
    </source>
</evidence>
<keyword evidence="22" id="KW-1185">Reference proteome</keyword>
<dbReference type="SUPFAM" id="SSF51445">
    <property type="entry name" value="(Trans)glycosidases"/>
    <property type="match status" value="1"/>
</dbReference>
<evidence type="ECO:0000256" key="18">
    <source>
        <dbReference type="ARBA" id="ARBA00041808"/>
    </source>
</evidence>
<comment type="caution">
    <text evidence="21">The sequence shown here is derived from an EMBL/GenBank/DDBJ whole genome shotgun (WGS) entry which is preliminary data.</text>
</comment>
<gene>
    <name evidence="21" type="ORF">DSM5745_00782</name>
</gene>
<dbReference type="SUPFAM" id="SSF52279">
    <property type="entry name" value="Beta-D-glucan exohydrolase, C-terminal domain"/>
    <property type="match status" value="1"/>
</dbReference>
<dbReference type="AlphaFoldDB" id="A0A3D8T4J8"/>
<keyword evidence="7" id="KW-0732">Signal</keyword>
<evidence type="ECO:0000256" key="19">
    <source>
        <dbReference type="SAM" id="MobiDB-lite"/>
    </source>
</evidence>
<dbReference type="STRING" id="1810919.A0A3D8T4J8"/>
<evidence type="ECO:0000256" key="14">
    <source>
        <dbReference type="ARBA" id="ARBA00024983"/>
    </source>
</evidence>
<keyword evidence="10" id="KW-0325">Glycoprotein</keyword>
<dbReference type="GO" id="GO:0030245">
    <property type="term" value="P:cellulose catabolic process"/>
    <property type="evidence" value="ECO:0007669"/>
    <property type="project" value="UniProtKB-KW"/>
</dbReference>
<reference evidence="21 22" key="1">
    <citation type="journal article" date="2018" name="IMA Fungus">
        <title>IMA Genome-F 9: Draft genome sequence of Annulohypoxylon stygium, Aspergillus mulundensis, Berkeleyomyces basicola (syn. Thielaviopsis basicola), Ceratocystis smalleyi, two Cercospora beticola strains, Coleophoma cylindrospora, Fusarium fracticaudum, Phialophora cf. hyalina, and Morchella septimelata.</title>
        <authorList>
            <person name="Wingfield B.D."/>
            <person name="Bills G.F."/>
            <person name="Dong Y."/>
            <person name="Huang W."/>
            <person name="Nel W.J."/>
            <person name="Swalarsk-Parry B.S."/>
            <person name="Vaghefi N."/>
            <person name="Wilken P.M."/>
            <person name="An Z."/>
            <person name="de Beer Z.W."/>
            <person name="De Vos L."/>
            <person name="Chen L."/>
            <person name="Duong T.A."/>
            <person name="Gao Y."/>
            <person name="Hammerbacher A."/>
            <person name="Kikkert J.R."/>
            <person name="Li Y."/>
            <person name="Li H."/>
            <person name="Li K."/>
            <person name="Li Q."/>
            <person name="Liu X."/>
            <person name="Ma X."/>
            <person name="Naidoo K."/>
            <person name="Pethybridge S.J."/>
            <person name="Sun J."/>
            <person name="Steenkamp E.T."/>
            <person name="van der Nest M.A."/>
            <person name="van Wyk S."/>
            <person name="Wingfield M.J."/>
            <person name="Xiong C."/>
            <person name="Yue Q."/>
            <person name="Zhang X."/>
        </authorList>
    </citation>
    <scope>NUCLEOTIDE SEQUENCE [LARGE SCALE GENOMIC DNA]</scope>
    <source>
        <strain evidence="21 22">DSM 5745</strain>
    </source>
</reference>
<name>A0A3D8T4J8_9EURO</name>
<dbReference type="RefSeq" id="XP_026608643.1">
    <property type="nucleotide sequence ID" value="XM_026742798.1"/>
</dbReference>
<organism evidence="21 22">
    <name type="scientific">Aspergillus mulundensis</name>
    <dbReference type="NCBI Taxonomy" id="1810919"/>
    <lineage>
        <taxon>Eukaryota</taxon>
        <taxon>Fungi</taxon>
        <taxon>Dikarya</taxon>
        <taxon>Ascomycota</taxon>
        <taxon>Pezizomycotina</taxon>
        <taxon>Eurotiomycetes</taxon>
        <taxon>Eurotiomycetidae</taxon>
        <taxon>Eurotiales</taxon>
        <taxon>Aspergillaceae</taxon>
        <taxon>Aspergillus</taxon>
        <taxon>Aspergillus subgen. Nidulantes</taxon>
    </lineage>
</organism>
<dbReference type="Pfam" id="PF00933">
    <property type="entry name" value="Glyco_hydro_3"/>
    <property type="match status" value="1"/>
</dbReference>
<dbReference type="Gene3D" id="2.60.40.10">
    <property type="entry name" value="Immunoglobulins"/>
    <property type="match status" value="1"/>
</dbReference>
<evidence type="ECO:0000256" key="2">
    <source>
        <dbReference type="ARBA" id="ARBA00004613"/>
    </source>
</evidence>
<dbReference type="OrthoDB" id="416222at2759"/>
<evidence type="ECO:0000256" key="7">
    <source>
        <dbReference type="ARBA" id="ARBA00022729"/>
    </source>
</evidence>
<dbReference type="InterPro" id="IPR026891">
    <property type="entry name" value="Fn3-like"/>
</dbReference>
<dbReference type="Pfam" id="PF14310">
    <property type="entry name" value="Fn3-like"/>
    <property type="match status" value="1"/>
</dbReference>